<name>W0EY27_9BACT</name>
<organism evidence="2 3">
    <name type="scientific">Niabella soli DSM 19437</name>
    <dbReference type="NCBI Taxonomy" id="929713"/>
    <lineage>
        <taxon>Bacteria</taxon>
        <taxon>Pseudomonadati</taxon>
        <taxon>Bacteroidota</taxon>
        <taxon>Chitinophagia</taxon>
        <taxon>Chitinophagales</taxon>
        <taxon>Chitinophagaceae</taxon>
        <taxon>Niabella</taxon>
    </lineage>
</organism>
<sequence length="506" mass="57956">MNHSAKLKTASFLVRVFLLCCFFITISDTYLFAQQQPDTLVVNWDKIVMTAKTTPTLQLVENPMVRPGSPIHKQTFRALKELGADFVRYVPWFPYPKMAVAELKPPTSTQTFWDFTYLDSTMEALMKATEGHSVVINFSTTPAWMWKTQKPVVYPEDPYTVFWGYNQGRTLNDTTGQQLADYYVRLFSWYTKGGFTDELGKFHKSGHYYKIPYWEVLNEPDIEHFFTPESYTRIYDKIVSAMKKIAPDTKFIGLSLAYITNPNYFEYFLNPAHHQYGVVPEGISYHHYSRPSYPDEDIAYYQYTFFEKADAFLDKVRYVENIRKRLAPQVFTTVNELGSILRAPQVNKPIPAAYWNLSGATYAYLFLNLTKMEIDVAGESQLVGYPTQFPDVSMMNWETGNPNARYWVLRLIHDHLGKGDKLLATSFSHNKSDGIIAQAYQTSKGKRILLINTRAATTILRLPLANSAQTVYTVDVHTGDGAPSEKQVNNTPITLEPFAVSIVKVD</sequence>
<dbReference type="AlphaFoldDB" id="W0EY27"/>
<protein>
    <submittedName>
        <fullName evidence="2">Glycosyl hydrolase family 39</fullName>
    </submittedName>
</protein>
<evidence type="ECO:0000313" key="3">
    <source>
        <dbReference type="Proteomes" id="UP000003586"/>
    </source>
</evidence>
<dbReference type="SUPFAM" id="SSF51445">
    <property type="entry name" value="(Trans)glycosidases"/>
    <property type="match status" value="1"/>
</dbReference>
<feature type="transmembrane region" description="Helical" evidence="1">
    <location>
        <begin position="12"/>
        <end position="33"/>
    </location>
</feature>
<dbReference type="RefSeq" id="WP_008583604.1">
    <property type="nucleotide sequence ID" value="NZ_CP007035.1"/>
</dbReference>
<dbReference type="HOGENOM" id="CLU_043030_0_0_10"/>
<keyword evidence="1" id="KW-0472">Membrane</keyword>
<dbReference type="InterPro" id="IPR017853">
    <property type="entry name" value="GH"/>
</dbReference>
<accession>W0EY27</accession>
<reference evidence="2 3" key="1">
    <citation type="submission" date="2013-12" db="EMBL/GenBank/DDBJ databases">
        <authorList>
            <consortium name="DOE Joint Genome Institute"/>
            <person name="Eisen J."/>
            <person name="Huntemann M."/>
            <person name="Han J."/>
            <person name="Chen A."/>
            <person name="Kyrpides N."/>
            <person name="Mavromatis K."/>
            <person name="Markowitz V."/>
            <person name="Palaniappan K."/>
            <person name="Ivanova N."/>
            <person name="Schaumberg A."/>
            <person name="Pati A."/>
            <person name="Liolios K."/>
            <person name="Nordberg H.P."/>
            <person name="Cantor M.N."/>
            <person name="Hua S.X."/>
            <person name="Woyke T."/>
        </authorList>
    </citation>
    <scope>NUCLEOTIDE SEQUENCE [LARGE SCALE GENOMIC DNA]</scope>
    <source>
        <strain evidence="3">DSM 19437</strain>
    </source>
</reference>
<evidence type="ECO:0000313" key="2">
    <source>
        <dbReference type="EMBL" id="AHF14478.1"/>
    </source>
</evidence>
<gene>
    <name evidence="2" type="ORF">NIASO_03310</name>
</gene>
<evidence type="ECO:0000256" key="1">
    <source>
        <dbReference type="SAM" id="Phobius"/>
    </source>
</evidence>
<dbReference type="eggNOG" id="COG3664">
    <property type="taxonomic scope" value="Bacteria"/>
</dbReference>
<dbReference type="Gene3D" id="3.20.20.80">
    <property type="entry name" value="Glycosidases"/>
    <property type="match status" value="1"/>
</dbReference>
<proteinExistence type="predicted"/>
<keyword evidence="1" id="KW-1133">Transmembrane helix</keyword>
<dbReference type="KEGG" id="nso:NIASO_03310"/>
<dbReference type="EMBL" id="CP007035">
    <property type="protein sequence ID" value="AHF14478.1"/>
    <property type="molecule type" value="Genomic_DNA"/>
</dbReference>
<dbReference type="GO" id="GO:0016787">
    <property type="term" value="F:hydrolase activity"/>
    <property type="evidence" value="ECO:0007669"/>
    <property type="project" value="UniProtKB-KW"/>
</dbReference>
<dbReference type="Proteomes" id="UP000003586">
    <property type="component" value="Chromosome"/>
</dbReference>
<keyword evidence="3" id="KW-1185">Reference proteome</keyword>
<keyword evidence="1" id="KW-0812">Transmembrane</keyword>
<dbReference type="STRING" id="929713.NIASO_03310"/>
<keyword evidence="2" id="KW-0378">Hydrolase</keyword>